<dbReference type="Pfam" id="PF01420">
    <property type="entry name" value="Methylase_S"/>
    <property type="match status" value="1"/>
</dbReference>
<gene>
    <name evidence="5" type="ORF">SAMN04487908_11781</name>
</gene>
<dbReference type="GO" id="GO:0003677">
    <property type="term" value="F:DNA binding"/>
    <property type="evidence" value="ECO:0007669"/>
    <property type="project" value="UniProtKB-KW"/>
</dbReference>
<comment type="similarity">
    <text evidence="1">Belongs to the type-I restriction system S methylase family.</text>
</comment>
<dbReference type="RefSeq" id="WP_073219309.1">
    <property type="nucleotide sequence ID" value="NZ_FNNS01000017.1"/>
</dbReference>
<evidence type="ECO:0000313" key="6">
    <source>
        <dbReference type="Proteomes" id="UP000184172"/>
    </source>
</evidence>
<keyword evidence="3" id="KW-0238">DNA-binding</keyword>
<organism evidence="5 6">
    <name type="scientific">Aequorivita viscosa</name>
    <dbReference type="NCBI Taxonomy" id="797419"/>
    <lineage>
        <taxon>Bacteria</taxon>
        <taxon>Pseudomonadati</taxon>
        <taxon>Bacteroidota</taxon>
        <taxon>Flavobacteriia</taxon>
        <taxon>Flavobacteriales</taxon>
        <taxon>Flavobacteriaceae</taxon>
        <taxon>Aequorivita</taxon>
    </lineage>
</organism>
<dbReference type="InterPro" id="IPR000055">
    <property type="entry name" value="Restrct_endonuc_typeI_TRD"/>
</dbReference>
<dbReference type="AlphaFoldDB" id="A0A1M6JKL5"/>
<dbReference type="PANTHER" id="PTHR30408:SF13">
    <property type="entry name" value="TYPE I RESTRICTION ENZYME HINDI SPECIFICITY SUBUNIT"/>
    <property type="match status" value="1"/>
</dbReference>
<protein>
    <submittedName>
        <fullName evidence="5">Type I restriction modification DNA specificity domain-containing protein</fullName>
    </submittedName>
</protein>
<accession>A0A1M6JKL5</accession>
<dbReference type="SUPFAM" id="SSF116734">
    <property type="entry name" value="DNA methylase specificity domain"/>
    <property type="match status" value="1"/>
</dbReference>
<dbReference type="Proteomes" id="UP000184172">
    <property type="component" value="Unassembled WGS sequence"/>
</dbReference>
<evidence type="ECO:0000313" key="5">
    <source>
        <dbReference type="EMBL" id="SHJ47261.1"/>
    </source>
</evidence>
<dbReference type="InterPro" id="IPR052021">
    <property type="entry name" value="Type-I_RS_S_subunit"/>
</dbReference>
<dbReference type="OrthoDB" id="1002506at2"/>
<dbReference type="GO" id="GO:0009307">
    <property type="term" value="P:DNA restriction-modification system"/>
    <property type="evidence" value="ECO:0007669"/>
    <property type="project" value="UniProtKB-KW"/>
</dbReference>
<dbReference type="EMBL" id="FQYV01000017">
    <property type="protein sequence ID" value="SHJ47261.1"/>
    <property type="molecule type" value="Genomic_DNA"/>
</dbReference>
<evidence type="ECO:0000256" key="1">
    <source>
        <dbReference type="ARBA" id="ARBA00010923"/>
    </source>
</evidence>
<keyword evidence="2" id="KW-0680">Restriction system</keyword>
<keyword evidence="6" id="KW-1185">Reference proteome</keyword>
<reference evidence="6" key="1">
    <citation type="submission" date="2016-11" db="EMBL/GenBank/DDBJ databases">
        <authorList>
            <person name="Varghese N."/>
            <person name="Submissions S."/>
        </authorList>
    </citation>
    <scope>NUCLEOTIDE SEQUENCE [LARGE SCALE GENOMIC DNA]</scope>
    <source>
        <strain evidence="6">DSM 26349</strain>
    </source>
</reference>
<name>A0A1M6JKL5_9FLAO</name>
<evidence type="ECO:0000259" key="4">
    <source>
        <dbReference type="Pfam" id="PF01420"/>
    </source>
</evidence>
<evidence type="ECO:0000256" key="2">
    <source>
        <dbReference type="ARBA" id="ARBA00022747"/>
    </source>
</evidence>
<sequence>MTSKKTILKSIIKPGGIASGYSFRGKINGSPKGNLRVVQLKDMENEYTSIGNECTFIDAAEIKKKYYLEKGDILFISKGANNFATVFELEDALPSVASSVFYVIKVDALKAEPNFVAWYINKSKVQQYFQEYAVGTYSLSINKEVVENIPLQLPSLEIQIKIAKVAKLAQKEQYIYKSLKEKRNQLLEAQLLKSIN</sequence>
<feature type="domain" description="Type I restriction modification DNA specificity" evidence="4">
    <location>
        <begin position="30"/>
        <end position="165"/>
    </location>
</feature>
<dbReference type="STRING" id="797419.SAMN05216556_11781"/>
<evidence type="ECO:0000256" key="3">
    <source>
        <dbReference type="ARBA" id="ARBA00023125"/>
    </source>
</evidence>
<dbReference type="CDD" id="cd16961">
    <property type="entry name" value="RMtype1_S_TRD-CR_like"/>
    <property type="match status" value="1"/>
</dbReference>
<proteinExistence type="inferred from homology"/>
<dbReference type="PANTHER" id="PTHR30408">
    <property type="entry name" value="TYPE-1 RESTRICTION ENZYME ECOKI SPECIFICITY PROTEIN"/>
    <property type="match status" value="1"/>
</dbReference>
<dbReference type="Gene3D" id="3.90.220.20">
    <property type="entry name" value="DNA methylase specificity domains"/>
    <property type="match status" value="1"/>
</dbReference>
<dbReference type="InterPro" id="IPR044946">
    <property type="entry name" value="Restrct_endonuc_typeI_TRD_sf"/>
</dbReference>